<dbReference type="Pfam" id="PF20434">
    <property type="entry name" value="BD-FAE"/>
    <property type="match status" value="1"/>
</dbReference>
<dbReference type="InterPro" id="IPR049492">
    <property type="entry name" value="BD-FAE-like_dom"/>
</dbReference>
<dbReference type="EMBL" id="UINC01123692">
    <property type="protein sequence ID" value="SVD00335.1"/>
    <property type="molecule type" value="Genomic_DNA"/>
</dbReference>
<organism evidence="3">
    <name type="scientific">marine metagenome</name>
    <dbReference type="NCBI Taxonomy" id="408172"/>
    <lineage>
        <taxon>unclassified sequences</taxon>
        <taxon>metagenomes</taxon>
        <taxon>ecological metagenomes</taxon>
    </lineage>
</organism>
<dbReference type="PANTHER" id="PTHR48081">
    <property type="entry name" value="AB HYDROLASE SUPERFAMILY PROTEIN C4A8.06C"/>
    <property type="match status" value="1"/>
</dbReference>
<keyword evidence="1" id="KW-0378">Hydrolase</keyword>
<proteinExistence type="predicted"/>
<evidence type="ECO:0000313" key="3">
    <source>
        <dbReference type="EMBL" id="SVD00335.1"/>
    </source>
</evidence>
<sequence length="271" mass="29863">MATREGHRYDPKAKYQVSERDIQYLDVNGITRMVRIYQPEGPGPFPILISVHGGAWTDKDHTDNAVTSRPLAASGMVVAAIGLRTAPAFPYPAMVQDTNYGIRWLKSHAFDFNGDPDLIGGIGYSSGGHTLPLAAMRPEDPRYGALPLEGGAGLDARLNWMIPCWPVIDSYARFLVAKLRGAERLVGNSLGYFLDENSMHEGNPQELLDRGEHVDLLPTLVIHGTADENVPMEHVERFVKSYKAAGADVELERFEDQPHGFGNEPGPQTDR</sequence>
<evidence type="ECO:0000256" key="1">
    <source>
        <dbReference type="ARBA" id="ARBA00022801"/>
    </source>
</evidence>
<name>A0A382RT57_9ZZZZ</name>
<protein>
    <recommendedName>
        <fullName evidence="2">BD-FAE-like domain-containing protein</fullName>
    </recommendedName>
</protein>
<dbReference type="InterPro" id="IPR050300">
    <property type="entry name" value="GDXG_lipolytic_enzyme"/>
</dbReference>
<reference evidence="3" key="1">
    <citation type="submission" date="2018-05" db="EMBL/GenBank/DDBJ databases">
        <authorList>
            <person name="Lanie J.A."/>
            <person name="Ng W.-L."/>
            <person name="Kazmierczak K.M."/>
            <person name="Andrzejewski T.M."/>
            <person name="Davidsen T.M."/>
            <person name="Wayne K.J."/>
            <person name="Tettelin H."/>
            <person name="Glass J.I."/>
            <person name="Rusch D."/>
            <person name="Podicherti R."/>
            <person name="Tsui H.-C.T."/>
            <person name="Winkler M.E."/>
        </authorList>
    </citation>
    <scope>NUCLEOTIDE SEQUENCE</scope>
</reference>
<dbReference type="InterPro" id="IPR029058">
    <property type="entry name" value="AB_hydrolase_fold"/>
</dbReference>
<feature type="non-terminal residue" evidence="3">
    <location>
        <position position="271"/>
    </location>
</feature>
<accession>A0A382RT57</accession>
<dbReference type="Gene3D" id="3.40.50.1820">
    <property type="entry name" value="alpha/beta hydrolase"/>
    <property type="match status" value="1"/>
</dbReference>
<dbReference type="AlphaFoldDB" id="A0A382RT57"/>
<dbReference type="GO" id="GO:0016787">
    <property type="term" value="F:hydrolase activity"/>
    <property type="evidence" value="ECO:0007669"/>
    <property type="project" value="UniProtKB-KW"/>
</dbReference>
<evidence type="ECO:0000259" key="2">
    <source>
        <dbReference type="Pfam" id="PF20434"/>
    </source>
</evidence>
<feature type="domain" description="BD-FAE-like" evidence="2">
    <location>
        <begin position="36"/>
        <end position="239"/>
    </location>
</feature>
<gene>
    <name evidence="3" type="ORF">METZ01_LOCUS353189</name>
</gene>
<dbReference type="SUPFAM" id="SSF53474">
    <property type="entry name" value="alpha/beta-Hydrolases"/>
    <property type="match status" value="1"/>
</dbReference>